<name>A0A4Y2IR43_ARAVE</name>
<dbReference type="AlphaFoldDB" id="A0A4Y2IR43"/>
<dbReference type="EMBL" id="BGPR01002820">
    <property type="protein sequence ID" value="GBM79426.1"/>
    <property type="molecule type" value="Genomic_DNA"/>
</dbReference>
<accession>A0A4Y2IR43</accession>
<organism evidence="1 2">
    <name type="scientific">Araneus ventricosus</name>
    <name type="common">Orbweaver spider</name>
    <name type="synonym">Epeira ventricosa</name>
    <dbReference type="NCBI Taxonomy" id="182803"/>
    <lineage>
        <taxon>Eukaryota</taxon>
        <taxon>Metazoa</taxon>
        <taxon>Ecdysozoa</taxon>
        <taxon>Arthropoda</taxon>
        <taxon>Chelicerata</taxon>
        <taxon>Arachnida</taxon>
        <taxon>Araneae</taxon>
        <taxon>Araneomorphae</taxon>
        <taxon>Entelegynae</taxon>
        <taxon>Araneoidea</taxon>
        <taxon>Araneidae</taxon>
        <taxon>Araneus</taxon>
    </lineage>
</organism>
<keyword evidence="2" id="KW-1185">Reference proteome</keyword>
<protein>
    <submittedName>
        <fullName evidence="1">Uncharacterized protein</fullName>
    </submittedName>
</protein>
<proteinExistence type="predicted"/>
<evidence type="ECO:0000313" key="1">
    <source>
        <dbReference type="EMBL" id="GBM79426.1"/>
    </source>
</evidence>
<sequence length="109" mass="12689">MRHELDSPNLDGHLSPSSTPAISFFKTSREWAVTNKENWTPYRAYLQSDLRTSPPLKLSQTPRSTSAIFPFALERSLREFTALRKHNNHRNVEMQFVQMTEERQGIVDN</sequence>
<reference evidence="1 2" key="1">
    <citation type="journal article" date="2019" name="Sci. Rep.">
        <title>Orb-weaving spider Araneus ventricosus genome elucidates the spidroin gene catalogue.</title>
        <authorList>
            <person name="Kono N."/>
            <person name="Nakamura H."/>
            <person name="Ohtoshi R."/>
            <person name="Moran D.A.P."/>
            <person name="Shinohara A."/>
            <person name="Yoshida Y."/>
            <person name="Fujiwara M."/>
            <person name="Mori M."/>
            <person name="Tomita M."/>
            <person name="Arakawa K."/>
        </authorList>
    </citation>
    <scope>NUCLEOTIDE SEQUENCE [LARGE SCALE GENOMIC DNA]</scope>
</reference>
<gene>
    <name evidence="1" type="ORF">AVEN_213285_1</name>
</gene>
<comment type="caution">
    <text evidence="1">The sequence shown here is derived from an EMBL/GenBank/DDBJ whole genome shotgun (WGS) entry which is preliminary data.</text>
</comment>
<dbReference type="Proteomes" id="UP000499080">
    <property type="component" value="Unassembled WGS sequence"/>
</dbReference>
<evidence type="ECO:0000313" key="2">
    <source>
        <dbReference type="Proteomes" id="UP000499080"/>
    </source>
</evidence>